<dbReference type="PATRIC" id="fig|1261.3.peg.891"/>
<evidence type="ECO:0000313" key="5">
    <source>
        <dbReference type="Proteomes" id="UP000070326"/>
    </source>
</evidence>
<feature type="domain" description="Mop" evidence="3">
    <location>
        <begin position="90"/>
        <end position="155"/>
    </location>
</feature>
<dbReference type="GO" id="GO:0015689">
    <property type="term" value="P:molybdate ion transport"/>
    <property type="evidence" value="ECO:0007669"/>
    <property type="project" value="InterPro"/>
</dbReference>
<keyword evidence="1 2" id="KW-0500">Molybdenum</keyword>
<comment type="caution">
    <text evidence="4">The sequence shown here is derived from an EMBL/GenBank/DDBJ whole genome shotgun (WGS) entry which is preliminary data.</text>
</comment>
<proteinExistence type="predicted"/>
<organism evidence="4 5">
    <name type="scientific">Peptostreptococcus anaerobius</name>
    <dbReference type="NCBI Taxonomy" id="1261"/>
    <lineage>
        <taxon>Bacteria</taxon>
        <taxon>Bacillati</taxon>
        <taxon>Bacillota</taxon>
        <taxon>Clostridia</taxon>
        <taxon>Peptostreptococcales</taxon>
        <taxon>Peptostreptococcaceae</taxon>
        <taxon>Peptostreptococcus</taxon>
    </lineage>
</organism>
<dbReference type="Gene3D" id="2.40.50.100">
    <property type="match status" value="2"/>
</dbReference>
<dbReference type="InterPro" id="IPR008995">
    <property type="entry name" value="Mo/tungstate-bd_C_term_dom"/>
</dbReference>
<dbReference type="PANTHER" id="PTHR30432:SF1">
    <property type="entry name" value="DNA-BINDING TRANSCRIPTIONAL DUAL REGULATOR MODE"/>
    <property type="match status" value="1"/>
</dbReference>
<evidence type="ECO:0000313" key="4">
    <source>
        <dbReference type="EMBL" id="KXI10985.1"/>
    </source>
</evidence>
<dbReference type="PROSITE" id="PS51866">
    <property type="entry name" value="MOP"/>
    <property type="match status" value="2"/>
</dbReference>
<accession>A0A135YNJ2</accession>
<dbReference type="SUPFAM" id="SSF50331">
    <property type="entry name" value="MOP-like"/>
    <property type="match status" value="2"/>
</dbReference>
<reference evidence="4 5" key="1">
    <citation type="submission" date="2016-02" db="EMBL/GenBank/DDBJ databases">
        <authorList>
            <person name="Wen L."/>
            <person name="He K."/>
            <person name="Yang H."/>
        </authorList>
    </citation>
    <scope>NUCLEOTIDE SEQUENCE [LARGE SCALE GENOMIC DNA]</scope>
    <source>
        <strain evidence="4 5">MJR8628A</strain>
    </source>
</reference>
<dbReference type="InterPro" id="IPR005116">
    <property type="entry name" value="Transp-assoc_OB_typ1"/>
</dbReference>
<dbReference type="InterPro" id="IPR051815">
    <property type="entry name" value="Molybdate_resp_trans_reg"/>
</dbReference>
<feature type="domain" description="Mop" evidence="3">
    <location>
        <begin position="21"/>
        <end position="86"/>
    </location>
</feature>
<evidence type="ECO:0000259" key="3">
    <source>
        <dbReference type="PROSITE" id="PS51866"/>
    </source>
</evidence>
<dbReference type="NCBIfam" id="TIGR00638">
    <property type="entry name" value="Mop"/>
    <property type="match status" value="2"/>
</dbReference>
<dbReference type="eggNOG" id="COG3585">
    <property type="taxonomic scope" value="Bacteria"/>
</dbReference>
<dbReference type="STRING" id="1261.HMPREF3195_01535"/>
<sequence>MKINVFYLFKSKYKPRRYRMKLSARNQFEGKVIGVNEGAVNGIVSLDVNGTKISGTISMAAIKELGIIEGVTATAIIKATDVMVAVGELKLSARNQFAGKVTSIAEGAVNDIVVIDTPVGAVSATISKAAVEELGLAKDSEAIAIIKATSVMFAR</sequence>
<gene>
    <name evidence="4" type="ORF">HMPREF3195_01535</name>
</gene>
<dbReference type="EMBL" id="LSQZ01000084">
    <property type="protein sequence ID" value="KXI10985.1"/>
    <property type="molecule type" value="Genomic_DNA"/>
</dbReference>
<name>A0A135YNJ2_9FIRM</name>
<dbReference type="Pfam" id="PF03459">
    <property type="entry name" value="TOBE"/>
    <property type="match status" value="2"/>
</dbReference>
<dbReference type="PANTHER" id="PTHR30432">
    <property type="entry name" value="TRANSCRIPTIONAL REGULATOR MODE"/>
    <property type="match status" value="1"/>
</dbReference>
<dbReference type="InterPro" id="IPR004606">
    <property type="entry name" value="Mop_domain"/>
</dbReference>
<protein>
    <submittedName>
        <fullName evidence="4">TOBE domain protein</fullName>
    </submittedName>
</protein>
<dbReference type="Proteomes" id="UP000070326">
    <property type="component" value="Unassembled WGS sequence"/>
</dbReference>
<evidence type="ECO:0000256" key="1">
    <source>
        <dbReference type="ARBA" id="ARBA00022505"/>
    </source>
</evidence>
<dbReference type="AlphaFoldDB" id="A0A135YNJ2"/>
<evidence type="ECO:0000256" key="2">
    <source>
        <dbReference type="PROSITE-ProRule" id="PRU01213"/>
    </source>
</evidence>